<evidence type="ECO:0000313" key="2">
    <source>
        <dbReference type="Proteomes" id="UP000010116"/>
    </source>
</evidence>
<dbReference type="HOGENOM" id="CLU_1007927_0_0_6"/>
<accession>J4WXG5</accession>
<proteinExistence type="predicted"/>
<sequence>MIYYKKLIYLFVLTISLNIESNTNIEYSIEMIFIEYEDVLIDDERFNEVFDNPDESIINIKSKDIRLNKKAFLIENKQDPLKDALSSIKIDYKSINKNKSIIKNSKDDWFYKNNQLDVLETIYKNLKYRKGVKAIDKVSWKQPITSYEDAKYAYYQNSKIGTYIKFYESRYLHADIKSFIGNLSNNNIEIDKNNYINNIVPDESENINTKELPKIEVTYFEENSYINNEQVKITNTIKDDEIIYYIDENMRLFDKNIYFLDHPKFGIFMSLKKTNS</sequence>
<dbReference type="Pfam" id="PF10972">
    <property type="entry name" value="CsiV"/>
    <property type="match status" value="1"/>
</dbReference>
<dbReference type="EMBL" id="JH611190">
    <property type="protein sequence ID" value="EJP72710.1"/>
    <property type="molecule type" value="Genomic_DNA"/>
</dbReference>
<organism evidence="1 2">
    <name type="scientific">SAR86 cluster bacterium SAR86B</name>
    <dbReference type="NCBI Taxonomy" id="1123867"/>
    <lineage>
        <taxon>Bacteria</taxon>
        <taxon>Pseudomonadati</taxon>
        <taxon>Pseudomonadota</taxon>
        <taxon>Gammaproteobacteria</taxon>
        <taxon>SAR86 cluster</taxon>
    </lineage>
</organism>
<dbReference type="AlphaFoldDB" id="J4WXG5"/>
<protein>
    <submittedName>
        <fullName evidence="1">Uncharacterized protein</fullName>
    </submittedName>
</protein>
<dbReference type="Proteomes" id="UP000010116">
    <property type="component" value="Unassembled WGS sequence"/>
</dbReference>
<reference evidence="1 2" key="1">
    <citation type="journal article" date="2012" name="ISME J.">
        <title>Genomic insights to SAR86, an abundant and uncultivated marine bacterial lineage.</title>
        <authorList>
            <person name="Dupont C.L."/>
            <person name="Rusch D.B."/>
            <person name="Yooseph S."/>
            <person name="Lombardo M.J."/>
            <person name="Richter R.A."/>
            <person name="Valas R."/>
            <person name="Novotny M."/>
            <person name="Yee-Greenbaum J."/>
            <person name="Selengut J.D."/>
            <person name="Haft D.H."/>
            <person name="Halpern A.L."/>
            <person name="Lasken R.S."/>
            <person name="Nealson K."/>
            <person name="Friedman R."/>
            <person name="Venter J.C."/>
        </authorList>
    </citation>
    <scope>NUCLEOTIDE SEQUENCE [LARGE SCALE GENOMIC DNA]</scope>
</reference>
<name>J4WXG5_9GAMM</name>
<dbReference type="InterPro" id="IPR021241">
    <property type="entry name" value="CsiV"/>
</dbReference>
<gene>
    <name evidence="1" type="ORF">NT02SARS_1074</name>
</gene>
<evidence type="ECO:0000313" key="1">
    <source>
        <dbReference type="EMBL" id="EJP72710.1"/>
    </source>
</evidence>